<keyword evidence="4" id="KW-0804">Transcription</keyword>
<evidence type="ECO:0000256" key="4">
    <source>
        <dbReference type="ARBA" id="ARBA00023163"/>
    </source>
</evidence>
<dbReference type="SUPFAM" id="SSF53850">
    <property type="entry name" value="Periplasmic binding protein-like II"/>
    <property type="match status" value="1"/>
</dbReference>
<evidence type="ECO:0000313" key="6">
    <source>
        <dbReference type="EMBL" id="GAA5525407.1"/>
    </source>
</evidence>
<dbReference type="PRINTS" id="PR00039">
    <property type="entry name" value="HTHLYSR"/>
</dbReference>
<dbReference type="InterPro" id="IPR036390">
    <property type="entry name" value="WH_DNA-bd_sf"/>
</dbReference>
<dbReference type="SUPFAM" id="SSF46785">
    <property type="entry name" value="Winged helix' DNA-binding domain"/>
    <property type="match status" value="1"/>
</dbReference>
<keyword evidence="3" id="KW-0238">DNA-binding</keyword>
<evidence type="ECO:0000313" key="7">
    <source>
        <dbReference type="Proteomes" id="UP001408594"/>
    </source>
</evidence>
<keyword evidence="7" id="KW-1185">Reference proteome</keyword>
<proteinExistence type="inferred from homology"/>
<dbReference type="PROSITE" id="PS50931">
    <property type="entry name" value="HTH_LYSR"/>
    <property type="match status" value="1"/>
</dbReference>
<dbReference type="InterPro" id="IPR005119">
    <property type="entry name" value="LysR_subst-bd"/>
</dbReference>
<dbReference type="RefSeq" id="WP_345551069.1">
    <property type="nucleotide sequence ID" value="NZ_BAABRT010000014.1"/>
</dbReference>
<name>A0ABP9WQC2_9GAMM</name>
<dbReference type="EMBL" id="BAABRT010000014">
    <property type="protein sequence ID" value="GAA5525407.1"/>
    <property type="molecule type" value="Genomic_DNA"/>
</dbReference>
<comment type="caution">
    <text evidence="6">The sequence shown here is derived from an EMBL/GenBank/DDBJ whole genome shotgun (WGS) entry which is preliminary data.</text>
</comment>
<dbReference type="Gene3D" id="1.10.10.10">
    <property type="entry name" value="Winged helix-like DNA-binding domain superfamily/Winged helix DNA-binding domain"/>
    <property type="match status" value="1"/>
</dbReference>
<evidence type="ECO:0000256" key="1">
    <source>
        <dbReference type="ARBA" id="ARBA00009437"/>
    </source>
</evidence>
<dbReference type="PANTHER" id="PTHR30126">
    <property type="entry name" value="HTH-TYPE TRANSCRIPTIONAL REGULATOR"/>
    <property type="match status" value="1"/>
</dbReference>
<dbReference type="Gene3D" id="3.40.190.290">
    <property type="match status" value="1"/>
</dbReference>
<evidence type="ECO:0000256" key="2">
    <source>
        <dbReference type="ARBA" id="ARBA00023015"/>
    </source>
</evidence>
<accession>A0ABP9WQC2</accession>
<feature type="domain" description="HTH lysR-type" evidence="5">
    <location>
        <begin position="4"/>
        <end position="61"/>
    </location>
</feature>
<comment type="similarity">
    <text evidence="1">Belongs to the LysR transcriptional regulatory family.</text>
</comment>
<dbReference type="Proteomes" id="UP001408594">
    <property type="component" value="Unassembled WGS sequence"/>
</dbReference>
<dbReference type="CDD" id="cd05466">
    <property type="entry name" value="PBP2_LTTR_substrate"/>
    <property type="match status" value="1"/>
</dbReference>
<dbReference type="InterPro" id="IPR036388">
    <property type="entry name" value="WH-like_DNA-bd_sf"/>
</dbReference>
<dbReference type="PANTHER" id="PTHR30126:SF98">
    <property type="entry name" value="HTH-TYPE TRANSCRIPTIONAL ACTIVATOR BAUR"/>
    <property type="match status" value="1"/>
</dbReference>
<keyword evidence="2" id="KW-0805">Transcription regulation</keyword>
<evidence type="ECO:0000259" key="5">
    <source>
        <dbReference type="PROSITE" id="PS50931"/>
    </source>
</evidence>
<organism evidence="6 7">
    <name type="scientific">Microbulbifer aestuariivivens</name>
    <dbReference type="NCBI Taxonomy" id="1908308"/>
    <lineage>
        <taxon>Bacteria</taxon>
        <taxon>Pseudomonadati</taxon>
        <taxon>Pseudomonadota</taxon>
        <taxon>Gammaproteobacteria</taxon>
        <taxon>Cellvibrionales</taxon>
        <taxon>Microbulbiferaceae</taxon>
        <taxon>Microbulbifer</taxon>
    </lineage>
</organism>
<dbReference type="InterPro" id="IPR000847">
    <property type="entry name" value="LysR_HTH_N"/>
</dbReference>
<gene>
    <name evidence="6" type="primary">nhaR</name>
    <name evidence="6" type="ORF">Maes01_01976</name>
</gene>
<protein>
    <submittedName>
        <fullName evidence="6">Transcriptional activator protein NhaR</fullName>
    </submittedName>
</protein>
<evidence type="ECO:0000256" key="3">
    <source>
        <dbReference type="ARBA" id="ARBA00023125"/>
    </source>
</evidence>
<reference evidence="6 7" key="1">
    <citation type="submission" date="2024-02" db="EMBL/GenBank/DDBJ databases">
        <title>Microbulbifer aestuariivivens NBRC 112533.</title>
        <authorList>
            <person name="Ichikawa N."/>
            <person name="Katano-Makiyama Y."/>
            <person name="Hidaka K."/>
        </authorList>
    </citation>
    <scope>NUCLEOTIDE SEQUENCE [LARGE SCALE GENOMIC DNA]</scope>
    <source>
        <strain evidence="6 7">NBRC 112533</strain>
    </source>
</reference>
<sequence length="295" mass="33124">MSRLNYHHLYYFWQVARGGNLTQVANRLHISQSALSTQIKQLEESLGQRLFHRQGRKLLLTEAGQQVLTYASEIFAKGEELEAVIRQGISPGHQTLRIGMAATMSRNFIEVFIAPLLADPDQRFSLQSLTMPALLDSLANHELDLVLTNTNVGDDPQRPWQVQRLASQPLSVIGPPDHKPAGSFPEGYADFRWLLPGIRSEMRQGFDAFCSLWQFSPQIQAEVDDMAMLRLLARDSGSVAVMPSVVVRDELASGKLAVYFTVPNVFENFYAITVNRRLQPDALEKLLSQQKAGFD</sequence>
<dbReference type="Pfam" id="PF00126">
    <property type="entry name" value="HTH_1"/>
    <property type="match status" value="1"/>
</dbReference>
<dbReference type="Pfam" id="PF03466">
    <property type="entry name" value="LysR_substrate"/>
    <property type="match status" value="1"/>
</dbReference>